<name>A0A817PK09_9BILA</name>
<evidence type="ECO:0000256" key="1">
    <source>
        <dbReference type="SAM" id="Phobius"/>
    </source>
</evidence>
<feature type="transmembrane region" description="Helical" evidence="1">
    <location>
        <begin position="176"/>
        <end position="194"/>
    </location>
</feature>
<feature type="transmembrane region" description="Helical" evidence="1">
    <location>
        <begin position="247"/>
        <end position="265"/>
    </location>
</feature>
<reference evidence="2" key="1">
    <citation type="submission" date="2021-02" db="EMBL/GenBank/DDBJ databases">
        <authorList>
            <person name="Nowell W R."/>
        </authorList>
    </citation>
    <scope>NUCLEOTIDE SEQUENCE</scope>
</reference>
<dbReference type="EMBL" id="CAJNYD010000005">
    <property type="protein sequence ID" value="CAF3167524.1"/>
    <property type="molecule type" value="Genomic_DNA"/>
</dbReference>
<evidence type="ECO:0000313" key="8">
    <source>
        <dbReference type="Proteomes" id="UP000663833"/>
    </source>
</evidence>
<accession>A0A817PK09</accession>
<dbReference type="EMBL" id="CAJOBP010008731">
    <property type="protein sequence ID" value="CAF4540477.1"/>
    <property type="molecule type" value="Genomic_DNA"/>
</dbReference>
<evidence type="ECO:0000313" key="6">
    <source>
        <dbReference type="EMBL" id="CAF4268064.1"/>
    </source>
</evidence>
<comment type="caution">
    <text evidence="2">The sequence shown here is derived from an EMBL/GenBank/DDBJ whole genome shotgun (WGS) entry which is preliminary data.</text>
</comment>
<dbReference type="Proteomes" id="UP000663873">
    <property type="component" value="Unassembled WGS sequence"/>
</dbReference>
<protein>
    <submittedName>
        <fullName evidence="2">Uncharacterized protein</fullName>
    </submittedName>
</protein>
<dbReference type="EMBL" id="CAJOBO010000338">
    <property type="protein sequence ID" value="CAF4196128.1"/>
    <property type="molecule type" value="Genomic_DNA"/>
</dbReference>
<feature type="transmembrane region" description="Helical" evidence="1">
    <location>
        <begin position="107"/>
        <end position="125"/>
    </location>
</feature>
<evidence type="ECO:0000313" key="7">
    <source>
        <dbReference type="EMBL" id="CAF4540477.1"/>
    </source>
</evidence>
<feature type="transmembrane region" description="Helical" evidence="1">
    <location>
        <begin position="47"/>
        <end position="67"/>
    </location>
</feature>
<dbReference type="Proteomes" id="UP000663825">
    <property type="component" value="Unassembled WGS sequence"/>
</dbReference>
<feature type="transmembrane region" description="Helical" evidence="1">
    <location>
        <begin position="215"/>
        <end position="235"/>
    </location>
</feature>
<dbReference type="AlphaFoldDB" id="A0A817PK09"/>
<gene>
    <name evidence="4" type="ORF">FME351_LOCUS1171</name>
    <name evidence="5" type="ORF">HFQ381_LOCUS7166</name>
    <name evidence="2" type="ORF">LUA448_LOCUS229</name>
    <name evidence="3" type="ORF">TIS948_LOCUS19898</name>
    <name evidence="6" type="ORF">TSG867_LOCUS4148</name>
    <name evidence="7" type="ORF">UJA718_LOCUS28732</name>
</gene>
<keyword evidence="1" id="KW-0812">Transmembrane</keyword>
<proteinExistence type="predicted"/>
<evidence type="ECO:0000313" key="5">
    <source>
        <dbReference type="EMBL" id="CAF4196128.1"/>
    </source>
</evidence>
<dbReference type="Proteomes" id="UP000663851">
    <property type="component" value="Unassembled WGS sequence"/>
</dbReference>
<dbReference type="Proteomes" id="UP000663862">
    <property type="component" value="Unassembled WGS sequence"/>
</dbReference>
<evidence type="ECO:0000313" key="3">
    <source>
        <dbReference type="EMBL" id="CAF3317813.1"/>
    </source>
</evidence>
<dbReference type="Proteomes" id="UP000663833">
    <property type="component" value="Unassembled WGS sequence"/>
</dbReference>
<dbReference type="EMBL" id="CAJNYU010000027">
    <property type="protein sequence ID" value="CAF3318963.1"/>
    <property type="molecule type" value="Genomic_DNA"/>
</dbReference>
<keyword evidence="9" id="KW-1185">Reference proteome</keyword>
<dbReference type="Proteomes" id="UP000663869">
    <property type="component" value="Unassembled WGS sequence"/>
</dbReference>
<dbReference type="OrthoDB" id="9990946at2759"/>
<dbReference type="EMBL" id="CAJOBQ010000131">
    <property type="protein sequence ID" value="CAF4268064.1"/>
    <property type="molecule type" value="Genomic_DNA"/>
</dbReference>
<evidence type="ECO:0000313" key="2">
    <source>
        <dbReference type="EMBL" id="CAF3167524.1"/>
    </source>
</evidence>
<organism evidence="2 8">
    <name type="scientific">Rotaria socialis</name>
    <dbReference type="NCBI Taxonomy" id="392032"/>
    <lineage>
        <taxon>Eukaryota</taxon>
        <taxon>Metazoa</taxon>
        <taxon>Spiralia</taxon>
        <taxon>Gnathifera</taxon>
        <taxon>Rotifera</taxon>
        <taxon>Eurotatoria</taxon>
        <taxon>Bdelloidea</taxon>
        <taxon>Philodinida</taxon>
        <taxon>Philodinidae</taxon>
        <taxon>Rotaria</taxon>
    </lineage>
</organism>
<evidence type="ECO:0000313" key="4">
    <source>
        <dbReference type="EMBL" id="CAF3318963.1"/>
    </source>
</evidence>
<keyword evidence="1" id="KW-1133">Transmembrane helix</keyword>
<sequence>MADDEENDPTAPFNELEAFDSLWEALTWKQIKKRVPICAQKTLYNRYFLANLVYLIYAIGILLIDFYPRSYPDEGSENETCTNYSSEYTYDENCTEPEREFSLENRLYIGLGVIHLVSATLYWWAWRDHRWNDVIMIPEYLNHIEAALYLWSAIWYVREETCGLYGYGYYTTRIHIIETVAAFVELFASFGWIMSWYRTYTRAICRGFTFDDPDTVAYTLTTLSSFIYITYNIQILQNPELYELNGIYTNGDIIYSVGAFFYLWANLRDDGWLWWLPVGGQYGLAAGRIQIGKPVKVGLPHLLIGGGDPCANCCRSPFKNNLVIVNNDVVPLDEKQNATNNNTKDAVNRV</sequence>
<dbReference type="EMBL" id="CAJNXB010003515">
    <property type="protein sequence ID" value="CAF3317813.1"/>
    <property type="molecule type" value="Genomic_DNA"/>
</dbReference>
<evidence type="ECO:0000313" key="9">
    <source>
        <dbReference type="Proteomes" id="UP000663873"/>
    </source>
</evidence>
<keyword evidence="1" id="KW-0472">Membrane</keyword>